<sequence length="111" mass="11932">SVGSGQPEMEKPDVIEADSNDVLDPSNVNPNVGANVSAPYTGTVPGDIIGLRWRGSRVSAPPDERPLNTSSAGAPVPFTVPYRYVIDNLNGTVDVDYYLKRGSEPLRYSRV</sequence>
<feature type="compositionally biased region" description="Polar residues" evidence="1">
    <location>
        <begin position="26"/>
        <end position="40"/>
    </location>
</feature>
<gene>
    <name evidence="2" type="ORF">HU811_27230</name>
</gene>
<evidence type="ECO:0000313" key="3">
    <source>
        <dbReference type="Proteomes" id="UP000617171"/>
    </source>
</evidence>
<evidence type="ECO:0000256" key="1">
    <source>
        <dbReference type="SAM" id="MobiDB-lite"/>
    </source>
</evidence>
<feature type="non-terminal residue" evidence="2">
    <location>
        <position position="1"/>
    </location>
</feature>
<dbReference type="Proteomes" id="UP000617171">
    <property type="component" value="Unassembled WGS sequence"/>
</dbReference>
<reference evidence="2 3" key="1">
    <citation type="journal article" date="2020" name="Microorganisms">
        <title>Reliable Identification of Environmental Pseudomonas Isolates Using the rpoD Gene.</title>
        <authorList>
            <consortium name="The Broad Institute Genome Sequencing Platform"/>
            <person name="Girard L."/>
            <person name="Lood C."/>
            <person name="Rokni-Zadeh H."/>
            <person name="van Noort V."/>
            <person name="Lavigne R."/>
            <person name="De Mot R."/>
        </authorList>
    </citation>
    <scope>NUCLEOTIDE SEQUENCE [LARGE SCALE GENOMIC DNA]</scope>
    <source>
        <strain evidence="2 3">SWRI196</strain>
    </source>
</reference>
<dbReference type="EMBL" id="JABWQV010000514">
    <property type="protein sequence ID" value="MBC3350351.1"/>
    <property type="molecule type" value="Genomic_DNA"/>
</dbReference>
<organism evidence="2 3">
    <name type="scientific">Pseudomonas tehranensis</name>
    <dbReference type="NCBI Taxonomy" id="2745502"/>
    <lineage>
        <taxon>Bacteria</taxon>
        <taxon>Pseudomonadati</taxon>
        <taxon>Pseudomonadota</taxon>
        <taxon>Gammaproteobacteria</taxon>
        <taxon>Pseudomonadales</taxon>
        <taxon>Pseudomonadaceae</taxon>
        <taxon>Pseudomonas</taxon>
    </lineage>
</organism>
<comment type="caution">
    <text evidence="2">The sequence shown here is derived from an EMBL/GenBank/DDBJ whole genome shotgun (WGS) entry which is preliminary data.</text>
</comment>
<proteinExistence type="predicted"/>
<keyword evidence="3" id="KW-1185">Reference proteome</keyword>
<protein>
    <submittedName>
        <fullName evidence="2">Uncharacterized protein</fullName>
    </submittedName>
</protein>
<evidence type="ECO:0000313" key="2">
    <source>
        <dbReference type="EMBL" id="MBC3350351.1"/>
    </source>
</evidence>
<accession>A0ABR6V0M8</accession>
<feature type="region of interest" description="Disordered" evidence="1">
    <location>
        <begin position="1"/>
        <end position="43"/>
    </location>
</feature>
<feature type="non-terminal residue" evidence="2">
    <location>
        <position position="111"/>
    </location>
</feature>
<name>A0ABR6V0M8_9PSED</name>